<reference evidence="1 2" key="1">
    <citation type="submission" date="2019-09" db="EMBL/GenBank/DDBJ databases">
        <title>Draft genome sequences of 48 bacterial type strains from the CCUG.</title>
        <authorList>
            <person name="Tunovic T."/>
            <person name="Pineiro-Iglesias B."/>
            <person name="Unosson C."/>
            <person name="Inganas E."/>
            <person name="Ohlen M."/>
            <person name="Cardew S."/>
            <person name="Jensie-Markopoulos S."/>
            <person name="Salva-Serra F."/>
            <person name="Jaen-Luchoro D."/>
            <person name="Karlsson R."/>
            <person name="Svensson-Stadler L."/>
            <person name="Chun J."/>
            <person name="Moore E."/>
        </authorList>
    </citation>
    <scope>NUCLEOTIDE SEQUENCE [LARGE SCALE GENOMIC DNA]</scope>
    <source>
        <strain evidence="1 2">CCUG 54555</strain>
    </source>
</reference>
<evidence type="ECO:0000313" key="2">
    <source>
        <dbReference type="Proteomes" id="UP000430232"/>
    </source>
</evidence>
<protein>
    <submittedName>
        <fullName evidence="1">Uncharacterized protein</fullName>
    </submittedName>
</protein>
<dbReference type="EMBL" id="VZOJ01000001">
    <property type="protein sequence ID" value="KAB0644841.1"/>
    <property type="molecule type" value="Genomic_DNA"/>
</dbReference>
<gene>
    <name evidence="1" type="ORF">F7R21_00615</name>
</gene>
<accession>A0A6H9T6T4</accession>
<dbReference type="RefSeq" id="WP_151062370.1">
    <property type="nucleotide sequence ID" value="NZ_CABVPL010000003.1"/>
</dbReference>
<dbReference type="Proteomes" id="UP000430232">
    <property type="component" value="Unassembled WGS sequence"/>
</dbReference>
<dbReference type="GeneID" id="99787864"/>
<name>A0A6H9T6T4_9BURK</name>
<organism evidence="1 2">
    <name type="scientific">Burkholderia latens</name>
    <dbReference type="NCBI Taxonomy" id="488446"/>
    <lineage>
        <taxon>Bacteria</taxon>
        <taxon>Pseudomonadati</taxon>
        <taxon>Pseudomonadota</taxon>
        <taxon>Betaproteobacteria</taxon>
        <taxon>Burkholderiales</taxon>
        <taxon>Burkholderiaceae</taxon>
        <taxon>Burkholderia</taxon>
        <taxon>Burkholderia cepacia complex</taxon>
    </lineage>
</organism>
<evidence type="ECO:0000313" key="1">
    <source>
        <dbReference type="EMBL" id="KAB0644841.1"/>
    </source>
</evidence>
<keyword evidence="2" id="KW-1185">Reference proteome</keyword>
<dbReference type="AlphaFoldDB" id="A0A6H9T6T4"/>
<comment type="caution">
    <text evidence="1">The sequence shown here is derived from an EMBL/GenBank/DDBJ whole genome shotgun (WGS) entry which is preliminary data.</text>
</comment>
<proteinExistence type="predicted"/>
<sequence length="65" mass="7383">MTEPTELIVLARLSASFFVPSGSSVNCEDWEDANQQSWCLLRLSSMEKPKHPTTTLRQNRAVNFN</sequence>